<proteinExistence type="predicted"/>
<dbReference type="RefSeq" id="WP_354433075.1">
    <property type="nucleotide sequence ID" value="NZ_JBEPLY010000002.1"/>
</dbReference>
<evidence type="ECO:0000313" key="1">
    <source>
        <dbReference type="EMBL" id="MET3598714.1"/>
    </source>
</evidence>
<protein>
    <recommendedName>
        <fullName evidence="3">TonB-dependent receptor</fullName>
    </recommendedName>
</protein>
<reference evidence="1 2" key="1">
    <citation type="submission" date="2024-06" db="EMBL/GenBank/DDBJ databases">
        <title>Genomic Encyclopedia of Type Strains, Phase IV (KMG-IV): sequencing the most valuable type-strain genomes for metagenomic binning, comparative biology and taxonomic classification.</title>
        <authorList>
            <person name="Goeker M."/>
        </authorList>
    </citation>
    <scope>NUCLEOTIDE SEQUENCE [LARGE SCALE GENOMIC DNA]</scope>
    <source>
        <strain evidence="1 2">DSM 28102</strain>
    </source>
</reference>
<gene>
    <name evidence="1" type="ORF">ABID12_000641</name>
</gene>
<evidence type="ECO:0000313" key="2">
    <source>
        <dbReference type="Proteomes" id="UP001549164"/>
    </source>
</evidence>
<dbReference type="SUPFAM" id="SSF56935">
    <property type="entry name" value="Porins"/>
    <property type="match status" value="1"/>
</dbReference>
<dbReference type="Proteomes" id="UP001549164">
    <property type="component" value="Unassembled WGS sequence"/>
</dbReference>
<name>A0ABV2I720_9HYPH</name>
<sequence>MSLALADDPVQFAISVDGEPVVIDNKPVAQVKPEKVRQVENRAQHRARRTDVDLNDVDIQVKFDGLDTRPVLNVATDDIEESFKTGDRIRFFTASNYPAYIDRAEIRVFGEDDNLTPESVPLAVVPAKLNGETEWDVPPVHDGDDALIYVLRVYGKNGLYDETRSRVIWLETPERLQDMVDDDGDLATDIAVDEALSATTIGVDNVQGALDMSEDYALRRNIPVVGGTVTVYGRNVPGDYQVRTLGDDVEVDDDGSFVIQRIIPNGEHSVDVSVDKPNGETAVEFSRDIDIPDSEWFYMGLADLTIGQRTGSHNIEEVRDEEYDEVYTNGRVAFYLKGKIKGEYILTAALDTEEDDLADLFPGLDERNARQLLKELNADDYYPVYGDDSAAIDDAPTSGKFYVRLQHHDSHIMWGDYRVRIDGTELQNTNRALYGAQAVYQPDKATSFGAPQTQLQAYGAAPDTLSAVDQFLGTGGSVYFLNHSDLTADTETLTIEVRNPDTGVVVSSSTLAYGEDYTIDYIQGVIILTDPLASKTGTTSAVRFGAIGGNDVYLVAEYDYTPVIEDVDGTVYGGRAEQWFGDHLRIGVTGSSDGTGEDTKDAYGADVRLRYSDSTFLDAEIAKTHGAASGQSISMDGGLTHTDLNTNDIGKSALGWRLAGQVDLADINENAEGLIQAYFEDKQAGFNSLTEDLNAPQMQWGISANAELSDTLSLALSYDYFDSESYYNEDSHSYVVGSSKQQGDLSLTRQIDERWALSGGLGYTLQRRPSETTVATYGDDGERLDLGIRAEYTLDDEESTVYVFGQTTVFDKGNIERGDRGGIGTSYQITERLGLDGEVSYGTTGWGGMAGVSYKPNDTDRYYVNYVLDPDRAYDWNQTYDLYGQDLRTVVVGAEQRMNDMWSVYAENNYDLYGERNTMSRTYCVKFEPDAIWTVDAAYEGGMVDDDTIDPITGLKNTDFDRDSFSLAFNYDDDEENGIVARLRGEARFEDSEDGTDDIDSYLI</sequence>
<keyword evidence="2" id="KW-1185">Reference proteome</keyword>
<comment type="caution">
    <text evidence="1">The sequence shown here is derived from an EMBL/GenBank/DDBJ whole genome shotgun (WGS) entry which is preliminary data.</text>
</comment>
<evidence type="ECO:0008006" key="3">
    <source>
        <dbReference type="Google" id="ProtNLM"/>
    </source>
</evidence>
<organism evidence="1 2">
    <name type="scientific">Martelella mangrovi</name>
    <dbReference type="NCBI Taxonomy" id="1397477"/>
    <lineage>
        <taxon>Bacteria</taxon>
        <taxon>Pseudomonadati</taxon>
        <taxon>Pseudomonadota</taxon>
        <taxon>Alphaproteobacteria</taxon>
        <taxon>Hyphomicrobiales</taxon>
        <taxon>Aurantimonadaceae</taxon>
        <taxon>Martelella</taxon>
    </lineage>
</organism>
<dbReference type="EMBL" id="JBEPLY010000002">
    <property type="protein sequence ID" value="MET3598714.1"/>
    <property type="molecule type" value="Genomic_DNA"/>
</dbReference>
<accession>A0ABV2I720</accession>